<reference evidence="2" key="1">
    <citation type="journal article" date="2019" name="Int. J. Syst. Evol. Microbiol.">
        <title>The Global Catalogue of Microorganisms (GCM) 10K type strain sequencing project: providing services to taxonomists for standard genome sequencing and annotation.</title>
        <authorList>
            <consortium name="The Broad Institute Genomics Platform"/>
            <consortium name="The Broad Institute Genome Sequencing Center for Infectious Disease"/>
            <person name="Wu L."/>
            <person name="Ma J."/>
        </authorList>
    </citation>
    <scope>NUCLEOTIDE SEQUENCE [LARGE SCALE GENOMIC DNA]</scope>
    <source>
        <strain evidence="2">KCTC 42398</strain>
    </source>
</reference>
<gene>
    <name evidence="1" type="ORF">ACFSR8_05745</name>
</gene>
<dbReference type="RefSeq" id="WP_380289956.1">
    <property type="nucleotide sequence ID" value="NZ_JBHULY010000011.1"/>
</dbReference>
<dbReference type="Gene3D" id="1.25.40.10">
    <property type="entry name" value="Tetratricopeptide repeat domain"/>
    <property type="match status" value="1"/>
</dbReference>
<evidence type="ECO:0000313" key="1">
    <source>
        <dbReference type="EMBL" id="MFD2725709.1"/>
    </source>
</evidence>
<sequence>METNMHNIYLFRAIEAYPYELERAVEALNYALAYDPNSVMALCLMARVYDEQLGDKATAKTYYERAMANNMDIPAIYPDFIRLLINNGDFEEAQKLIDFAMTIKGIDKAGILLNQGYLFEAQKDFKRAAEVLQDAKLFALNNDFIYFADEVIKRVDKKAKMQNNKNRKDEAVTKKEAEKPKVNWFQNRLNNLL</sequence>
<dbReference type="EMBL" id="JBHULY010000011">
    <property type="protein sequence ID" value="MFD2725709.1"/>
    <property type="molecule type" value="Genomic_DNA"/>
</dbReference>
<dbReference type="Proteomes" id="UP001597476">
    <property type="component" value="Unassembled WGS sequence"/>
</dbReference>
<dbReference type="InterPro" id="IPR011990">
    <property type="entry name" value="TPR-like_helical_dom_sf"/>
</dbReference>
<evidence type="ECO:0008006" key="3">
    <source>
        <dbReference type="Google" id="ProtNLM"/>
    </source>
</evidence>
<proteinExistence type="predicted"/>
<keyword evidence="2" id="KW-1185">Reference proteome</keyword>
<protein>
    <recommendedName>
        <fullName evidence="3">Tetratricopeptide repeat protein</fullName>
    </recommendedName>
</protein>
<accession>A0ABW5TA55</accession>
<organism evidence="1 2">
    <name type="scientific">Hyunsoonleella rubra</name>
    <dbReference type="NCBI Taxonomy" id="1737062"/>
    <lineage>
        <taxon>Bacteria</taxon>
        <taxon>Pseudomonadati</taxon>
        <taxon>Bacteroidota</taxon>
        <taxon>Flavobacteriia</taxon>
        <taxon>Flavobacteriales</taxon>
        <taxon>Flavobacteriaceae</taxon>
    </lineage>
</organism>
<dbReference type="SUPFAM" id="SSF48452">
    <property type="entry name" value="TPR-like"/>
    <property type="match status" value="1"/>
</dbReference>
<evidence type="ECO:0000313" key="2">
    <source>
        <dbReference type="Proteomes" id="UP001597476"/>
    </source>
</evidence>
<comment type="caution">
    <text evidence="1">The sequence shown here is derived from an EMBL/GenBank/DDBJ whole genome shotgun (WGS) entry which is preliminary data.</text>
</comment>
<name>A0ABW5TA55_9FLAO</name>